<dbReference type="GO" id="GO:0051536">
    <property type="term" value="F:iron-sulfur cluster binding"/>
    <property type="evidence" value="ECO:0007669"/>
    <property type="project" value="UniProtKB-KW"/>
</dbReference>
<sequence>MVGRGEFTSWGAAKAAGATMFGADVEIVEAHTATSYHEYPLGETLPLPTDISFHEISGGREIAISPSKANWLTLQAQETMLLKLLMLGLSPKEAMEAIVSRSGATPFAEVLQALKSLLGKIAQHNFSDSFIAHEQLQKNVAHLYLTNACNLRCKHCYMKSGLAEAQQVPLSHWLTFLDGFKEFGGTHVNLSGGEALYYSGFWEILAKCKDLGLNVYVLSNGLLVDAASAREIADAAYQIQISVDGPNAKSNDSLRGRGSYDKAMAGLYHFRGLNIAVRVAMIATPQTIDEFERDFVPFARRLYEDFGRQLQLRVSVDVIEGRTVSRYDPSTKAALQSRVDRLFDQLWGYDTRSHSDAVGYKRGLLNRNCGFGREISVKSTGEVYPCPIQIKPIGHIATDRIDELFRATRLEDRDKSIDNFADCRDCDLRYLCGGGCRVANYEMTGDYKRPYFCTERYVSNFYERLGSADSFVESYLDGRDMER</sequence>
<evidence type="ECO:0000256" key="1">
    <source>
        <dbReference type="ARBA" id="ARBA00001966"/>
    </source>
</evidence>
<protein>
    <submittedName>
        <fullName evidence="7">Radical SAM protein</fullName>
    </submittedName>
</protein>
<proteinExistence type="predicted"/>
<dbReference type="OrthoDB" id="9792276at2"/>
<gene>
    <name evidence="7" type="ORF">GL279_17760</name>
</gene>
<dbReference type="Pfam" id="PF13186">
    <property type="entry name" value="SPASM"/>
    <property type="match status" value="1"/>
</dbReference>
<keyword evidence="3" id="KW-0479">Metal-binding</keyword>
<evidence type="ECO:0000256" key="3">
    <source>
        <dbReference type="ARBA" id="ARBA00022723"/>
    </source>
</evidence>
<dbReference type="EMBL" id="WMIF01000039">
    <property type="protein sequence ID" value="MTH36438.1"/>
    <property type="molecule type" value="Genomic_DNA"/>
</dbReference>
<dbReference type="Gene3D" id="3.20.20.70">
    <property type="entry name" value="Aldolase class I"/>
    <property type="match status" value="1"/>
</dbReference>
<comment type="caution">
    <text evidence="7">The sequence shown here is derived from an EMBL/GenBank/DDBJ whole genome shotgun (WGS) entry which is preliminary data.</text>
</comment>
<dbReference type="InterPro" id="IPR050377">
    <property type="entry name" value="Radical_SAM_PqqE_MftC-like"/>
</dbReference>
<accession>A0A844HBA5</accession>
<evidence type="ECO:0000313" key="7">
    <source>
        <dbReference type="EMBL" id="MTH36438.1"/>
    </source>
</evidence>
<feature type="domain" description="Radical SAM core" evidence="6">
    <location>
        <begin position="135"/>
        <end position="352"/>
    </location>
</feature>
<dbReference type="Pfam" id="PF04055">
    <property type="entry name" value="Radical_SAM"/>
    <property type="match status" value="1"/>
</dbReference>
<dbReference type="Proteomes" id="UP000442533">
    <property type="component" value="Unassembled WGS sequence"/>
</dbReference>
<dbReference type="PANTHER" id="PTHR11228">
    <property type="entry name" value="RADICAL SAM DOMAIN PROTEIN"/>
    <property type="match status" value="1"/>
</dbReference>
<reference evidence="7 8" key="1">
    <citation type="submission" date="2019-11" db="EMBL/GenBank/DDBJ databases">
        <authorList>
            <person name="Dong K."/>
        </authorList>
    </citation>
    <scope>NUCLEOTIDE SEQUENCE [LARGE SCALE GENOMIC DNA]</scope>
    <source>
        <strain evidence="7 8">JCM 17370</strain>
    </source>
</reference>
<dbReference type="SFLD" id="SFLDG01386">
    <property type="entry name" value="main_SPASM_domain-containing"/>
    <property type="match status" value="1"/>
</dbReference>
<dbReference type="InterPro" id="IPR058240">
    <property type="entry name" value="rSAM_sf"/>
</dbReference>
<dbReference type="InterPro" id="IPR013785">
    <property type="entry name" value="Aldolase_TIM"/>
</dbReference>
<keyword evidence="4" id="KW-0408">Iron</keyword>
<evidence type="ECO:0000256" key="5">
    <source>
        <dbReference type="ARBA" id="ARBA00023014"/>
    </source>
</evidence>
<evidence type="ECO:0000259" key="6">
    <source>
        <dbReference type="PROSITE" id="PS51918"/>
    </source>
</evidence>
<comment type="cofactor">
    <cofactor evidence="1">
        <name>[4Fe-4S] cluster</name>
        <dbReference type="ChEBI" id="CHEBI:49883"/>
    </cofactor>
</comment>
<dbReference type="SFLD" id="SFLDS00029">
    <property type="entry name" value="Radical_SAM"/>
    <property type="match status" value="1"/>
</dbReference>
<evidence type="ECO:0000313" key="8">
    <source>
        <dbReference type="Proteomes" id="UP000442533"/>
    </source>
</evidence>
<keyword evidence="8" id="KW-1185">Reference proteome</keyword>
<dbReference type="NCBIfam" id="TIGR04085">
    <property type="entry name" value="rSAM_more_4Fe4S"/>
    <property type="match status" value="1"/>
</dbReference>
<dbReference type="GO" id="GO:0046872">
    <property type="term" value="F:metal ion binding"/>
    <property type="evidence" value="ECO:0007669"/>
    <property type="project" value="UniProtKB-KW"/>
</dbReference>
<dbReference type="SFLD" id="SFLDG01067">
    <property type="entry name" value="SPASM/twitch_domain_containing"/>
    <property type="match status" value="1"/>
</dbReference>
<dbReference type="SUPFAM" id="SSF102114">
    <property type="entry name" value="Radical SAM enzymes"/>
    <property type="match status" value="1"/>
</dbReference>
<dbReference type="CDD" id="cd01335">
    <property type="entry name" value="Radical_SAM"/>
    <property type="match status" value="1"/>
</dbReference>
<dbReference type="InterPro" id="IPR023885">
    <property type="entry name" value="4Fe4S-binding_SPASM_dom"/>
</dbReference>
<dbReference type="PROSITE" id="PS51918">
    <property type="entry name" value="RADICAL_SAM"/>
    <property type="match status" value="1"/>
</dbReference>
<organism evidence="7 8">
    <name type="scientific">Paracoccus limosus</name>
    <dbReference type="NCBI Taxonomy" id="913252"/>
    <lineage>
        <taxon>Bacteria</taxon>
        <taxon>Pseudomonadati</taxon>
        <taxon>Pseudomonadota</taxon>
        <taxon>Alphaproteobacteria</taxon>
        <taxon>Rhodobacterales</taxon>
        <taxon>Paracoccaceae</taxon>
        <taxon>Paracoccus</taxon>
    </lineage>
</organism>
<keyword evidence="2" id="KW-0949">S-adenosyl-L-methionine</keyword>
<keyword evidence="5" id="KW-0411">Iron-sulfur</keyword>
<evidence type="ECO:0000256" key="4">
    <source>
        <dbReference type="ARBA" id="ARBA00023004"/>
    </source>
</evidence>
<evidence type="ECO:0000256" key="2">
    <source>
        <dbReference type="ARBA" id="ARBA00022691"/>
    </source>
</evidence>
<dbReference type="GO" id="GO:0003824">
    <property type="term" value="F:catalytic activity"/>
    <property type="evidence" value="ECO:0007669"/>
    <property type="project" value="InterPro"/>
</dbReference>
<dbReference type="PANTHER" id="PTHR11228:SF7">
    <property type="entry name" value="PQQA PEPTIDE CYCLASE"/>
    <property type="match status" value="1"/>
</dbReference>
<dbReference type="AlphaFoldDB" id="A0A844HBA5"/>
<dbReference type="InterPro" id="IPR007197">
    <property type="entry name" value="rSAM"/>
</dbReference>
<name>A0A844HBA5_9RHOB</name>